<keyword evidence="5" id="KW-0521">NADP</keyword>
<dbReference type="InterPro" id="IPR012259">
    <property type="entry name" value="DHFR"/>
</dbReference>
<dbReference type="GO" id="GO:0046452">
    <property type="term" value="P:dihydrofolate metabolic process"/>
    <property type="evidence" value="ECO:0007669"/>
    <property type="project" value="TreeGrafter"/>
</dbReference>
<dbReference type="CDD" id="cd00209">
    <property type="entry name" value="DHFR"/>
    <property type="match status" value="1"/>
</dbReference>
<dbReference type="RefSeq" id="WP_084229992.1">
    <property type="nucleotide sequence ID" value="NZ_FWWR01000009.1"/>
</dbReference>
<dbReference type="UniPathway" id="UPA00077">
    <property type="reaction ID" value="UER00158"/>
</dbReference>
<dbReference type="AlphaFoldDB" id="A0A1W1UIB8"/>
<evidence type="ECO:0000313" key="9">
    <source>
        <dbReference type="Proteomes" id="UP000192368"/>
    </source>
</evidence>
<evidence type="ECO:0000256" key="5">
    <source>
        <dbReference type="ARBA" id="ARBA00022857"/>
    </source>
</evidence>
<dbReference type="GO" id="GO:0004146">
    <property type="term" value="F:dihydrofolate reductase activity"/>
    <property type="evidence" value="ECO:0007669"/>
    <property type="project" value="UniProtKB-EC"/>
</dbReference>
<dbReference type="PRINTS" id="PR00070">
    <property type="entry name" value="DHFR"/>
</dbReference>
<comment type="pathway">
    <text evidence="1">Cofactor biosynthesis; tetrahydrofolate biosynthesis; 5,6,7,8-tetrahydrofolate from 7,8-dihydrofolate: step 1/1.</text>
</comment>
<dbReference type="GO" id="GO:0050661">
    <property type="term" value="F:NADP binding"/>
    <property type="evidence" value="ECO:0007669"/>
    <property type="project" value="InterPro"/>
</dbReference>
<dbReference type="PANTHER" id="PTHR48069">
    <property type="entry name" value="DIHYDROFOLATE REDUCTASE"/>
    <property type="match status" value="1"/>
</dbReference>
<accession>A0A1W1UIB8</accession>
<evidence type="ECO:0000256" key="1">
    <source>
        <dbReference type="ARBA" id="ARBA00004903"/>
    </source>
</evidence>
<sequence>MFSIVNVDKNWGIGADNDMLIHLKSDLEFFKETTMGKIVLMGRKTYETLPDKKPLPGRRNIILTRSDIKPEGYEIIHTPEEAMEIYSSVEPDNFAVIGGAEIYKMFLPYCEKAIITKTHVAFEHVEKYFPNLDKEIDWEIETEGETVHDPQVDYHIVVYKNNNIKKWNGIEF</sequence>
<dbReference type="EMBL" id="FWWR01000009">
    <property type="protein sequence ID" value="SMB80855.1"/>
    <property type="molecule type" value="Genomic_DNA"/>
</dbReference>
<reference evidence="9" key="1">
    <citation type="submission" date="2017-04" db="EMBL/GenBank/DDBJ databases">
        <authorList>
            <person name="Varghese N."/>
            <person name="Submissions S."/>
        </authorList>
    </citation>
    <scope>NUCLEOTIDE SEQUENCE [LARGE SCALE GENOMIC DNA]</scope>
    <source>
        <strain evidence="9">DSM 20463</strain>
    </source>
</reference>
<dbReference type="GO" id="GO:0046655">
    <property type="term" value="P:folic acid metabolic process"/>
    <property type="evidence" value="ECO:0007669"/>
    <property type="project" value="TreeGrafter"/>
</dbReference>
<comment type="similarity">
    <text evidence="2">Belongs to the dihydrofolate reductase family.</text>
</comment>
<dbReference type="PANTHER" id="PTHR48069:SF3">
    <property type="entry name" value="DIHYDROFOLATE REDUCTASE"/>
    <property type="match status" value="1"/>
</dbReference>
<evidence type="ECO:0000313" key="8">
    <source>
        <dbReference type="EMBL" id="SMB80855.1"/>
    </source>
</evidence>
<name>A0A1W1UIB8_PEPAS</name>
<keyword evidence="9" id="KW-1185">Reference proteome</keyword>
<dbReference type="STRING" id="573058.SAMN00017477_0290"/>
<dbReference type="SUPFAM" id="SSF53597">
    <property type="entry name" value="Dihydrofolate reductase-like"/>
    <property type="match status" value="1"/>
</dbReference>
<keyword evidence="6" id="KW-0560">Oxidoreductase</keyword>
<gene>
    <name evidence="8" type="ORF">SAMN00017477_0290</name>
</gene>
<evidence type="ECO:0000256" key="6">
    <source>
        <dbReference type="ARBA" id="ARBA00023002"/>
    </source>
</evidence>
<proteinExistence type="inferred from homology"/>
<dbReference type="GO" id="GO:0046654">
    <property type="term" value="P:tetrahydrofolate biosynthetic process"/>
    <property type="evidence" value="ECO:0007669"/>
    <property type="project" value="UniProtKB-UniPathway"/>
</dbReference>
<evidence type="ECO:0000256" key="2">
    <source>
        <dbReference type="ARBA" id="ARBA00009539"/>
    </source>
</evidence>
<dbReference type="EC" id="1.5.1.3" evidence="3"/>
<dbReference type="OrthoDB" id="9804315at2"/>
<feature type="domain" description="DHFR" evidence="7">
    <location>
        <begin position="1"/>
        <end position="161"/>
    </location>
</feature>
<keyword evidence="4" id="KW-0554">One-carbon metabolism</keyword>
<dbReference type="InterPro" id="IPR024072">
    <property type="entry name" value="DHFR-like_dom_sf"/>
</dbReference>
<evidence type="ECO:0000259" key="7">
    <source>
        <dbReference type="PROSITE" id="PS51330"/>
    </source>
</evidence>
<dbReference type="Pfam" id="PF00186">
    <property type="entry name" value="DHFR_1"/>
    <property type="match status" value="1"/>
</dbReference>
<dbReference type="InterPro" id="IPR001796">
    <property type="entry name" value="DHFR_dom"/>
</dbReference>
<dbReference type="GO" id="GO:0006730">
    <property type="term" value="P:one-carbon metabolic process"/>
    <property type="evidence" value="ECO:0007669"/>
    <property type="project" value="UniProtKB-KW"/>
</dbReference>
<dbReference type="PROSITE" id="PS51330">
    <property type="entry name" value="DHFR_2"/>
    <property type="match status" value="1"/>
</dbReference>
<evidence type="ECO:0000256" key="4">
    <source>
        <dbReference type="ARBA" id="ARBA00022563"/>
    </source>
</evidence>
<organism evidence="8 9">
    <name type="scientific">Peptoniphilus asaccharolyticus DSM 20463</name>
    <dbReference type="NCBI Taxonomy" id="573058"/>
    <lineage>
        <taxon>Bacteria</taxon>
        <taxon>Bacillati</taxon>
        <taxon>Bacillota</taxon>
        <taxon>Tissierellia</taxon>
        <taxon>Tissierellales</taxon>
        <taxon>Peptoniphilaceae</taxon>
        <taxon>Peptoniphilus</taxon>
    </lineage>
</organism>
<evidence type="ECO:0000256" key="3">
    <source>
        <dbReference type="ARBA" id="ARBA00012856"/>
    </source>
</evidence>
<dbReference type="Proteomes" id="UP000192368">
    <property type="component" value="Unassembled WGS sequence"/>
</dbReference>
<protein>
    <recommendedName>
        <fullName evidence="3">dihydrofolate reductase</fullName>
        <ecNumber evidence="3">1.5.1.3</ecNumber>
    </recommendedName>
</protein>
<dbReference type="Gene3D" id="3.40.430.10">
    <property type="entry name" value="Dihydrofolate Reductase, subunit A"/>
    <property type="match status" value="1"/>
</dbReference>